<feature type="compositionally biased region" description="Low complexity" evidence="1">
    <location>
        <begin position="186"/>
        <end position="207"/>
    </location>
</feature>
<evidence type="ECO:0000313" key="2">
    <source>
        <dbReference type="EMBL" id="CAH2350378.1"/>
    </source>
</evidence>
<evidence type="ECO:0000313" key="3">
    <source>
        <dbReference type="Proteomes" id="UP000837801"/>
    </source>
</evidence>
<sequence>MELLEYSDNATFNLKSSSDSEEEYQIMSKYFNSHTSDNDSSYTNDTDYDYSKPPAVHHEGYSYGNNSFEVEQGHQQGGFDYSNVQYFQPPPPHHAHFAHQSPSYQTHSQQHHHLQHQTSAEDFARATAGKSNPYKETSEPSHSHDESKIARPNSNSSPLMYTSHHQQQQSPLHHTPMSLPSHTPIQHSMGQPPMQQGQQQQHQLSVQSTPTIQRSFQAPNAPIHQIGSITSQSTHSTPLQQQRAPPQGLPISPVLNLQEYPDMTTMVNSNSNMVVPMVDTAFVDHRICSVCSKRITRDMSRHMRTHQIIPRFQCSFPKSQCNHKSGRFNRPYDFKKHLLNRHFKFDNPEIKKIHNLSDKLNHPGLCPCGLRFISKDWLDEHILTNDVEKKCPCIDN</sequence>
<feature type="compositionally biased region" description="Low complexity" evidence="1">
    <location>
        <begin position="32"/>
        <end position="45"/>
    </location>
</feature>
<evidence type="ECO:0000256" key="1">
    <source>
        <dbReference type="SAM" id="MobiDB-lite"/>
    </source>
</evidence>
<dbReference type="OrthoDB" id="4086633at2759"/>
<name>A0A9P0QKS5_9ASCO</name>
<dbReference type="AlphaFoldDB" id="A0A9P0QKS5"/>
<keyword evidence="3" id="KW-1185">Reference proteome</keyword>
<feature type="compositionally biased region" description="Basic and acidic residues" evidence="1">
    <location>
        <begin position="136"/>
        <end position="149"/>
    </location>
</feature>
<organism evidence="2 3">
    <name type="scientific">[Candida] railenensis</name>
    <dbReference type="NCBI Taxonomy" id="45579"/>
    <lineage>
        <taxon>Eukaryota</taxon>
        <taxon>Fungi</taxon>
        <taxon>Dikarya</taxon>
        <taxon>Ascomycota</taxon>
        <taxon>Saccharomycotina</taxon>
        <taxon>Pichiomycetes</taxon>
        <taxon>Debaryomycetaceae</taxon>
        <taxon>Kurtzmaniella</taxon>
    </lineage>
</organism>
<feature type="compositionally biased region" description="Low complexity" evidence="1">
    <location>
        <begin position="162"/>
        <end position="176"/>
    </location>
</feature>
<feature type="compositionally biased region" description="Low complexity" evidence="1">
    <location>
        <begin position="98"/>
        <end position="108"/>
    </location>
</feature>
<gene>
    <name evidence="2" type="ORF">CLIB1423_01S08746</name>
</gene>
<dbReference type="EMBL" id="CAKXYY010000001">
    <property type="protein sequence ID" value="CAH2350378.1"/>
    <property type="molecule type" value="Genomic_DNA"/>
</dbReference>
<feature type="region of interest" description="Disordered" evidence="1">
    <location>
        <begin position="32"/>
        <end position="209"/>
    </location>
</feature>
<comment type="caution">
    <text evidence="2">The sequence shown here is derived from an EMBL/GenBank/DDBJ whole genome shotgun (WGS) entry which is preliminary data.</text>
</comment>
<accession>A0A9P0QKS5</accession>
<reference evidence="2" key="1">
    <citation type="submission" date="2022-03" db="EMBL/GenBank/DDBJ databases">
        <authorList>
            <person name="Legras J.-L."/>
            <person name="Devillers H."/>
            <person name="Grondin C."/>
        </authorList>
    </citation>
    <scope>NUCLEOTIDE SEQUENCE</scope>
    <source>
        <strain evidence="2">CLIB 1423</strain>
    </source>
</reference>
<dbReference type="Proteomes" id="UP000837801">
    <property type="component" value="Unassembled WGS sequence"/>
</dbReference>
<protein>
    <submittedName>
        <fullName evidence="2">Uncharacterized protein</fullName>
    </submittedName>
</protein>
<feature type="compositionally biased region" description="Polar residues" evidence="1">
    <location>
        <begin position="231"/>
        <end position="244"/>
    </location>
</feature>
<feature type="region of interest" description="Disordered" evidence="1">
    <location>
        <begin position="231"/>
        <end position="250"/>
    </location>
</feature>
<proteinExistence type="predicted"/>